<dbReference type="OrthoDB" id="3936150at2759"/>
<dbReference type="AlphaFoldDB" id="A0A9N9IV82"/>
<gene>
    <name evidence="2" type="ORF">RFULGI_LOCUS13636</name>
</gene>
<reference evidence="2" key="1">
    <citation type="submission" date="2021-06" db="EMBL/GenBank/DDBJ databases">
        <authorList>
            <person name="Kallberg Y."/>
            <person name="Tangrot J."/>
            <person name="Rosling A."/>
        </authorList>
    </citation>
    <scope>NUCLEOTIDE SEQUENCE</scope>
    <source>
        <strain evidence="2">IN212</strain>
    </source>
</reference>
<organism evidence="2 3">
    <name type="scientific">Racocetra fulgida</name>
    <dbReference type="NCBI Taxonomy" id="60492"/>
    <lineage>
        <taxon>Eukaryota</taxon>
        <taxon>Fungi</taxon>
        <taxon>Fungi incertae sedis</taxon>
        <taxon>Mucoromycota</taxon>
        <taxon>Glomeromycotina</taxon>
        <taxon>Glomeromycetes</taxon>
        <taxon>Diversisporales</taxon>
        <taxon>Gigasporaceae</taxon>
        <taxon>Racocetra</taxon>
    </lineage>
</organism>
<feature type="non-terminal residue" evidence="2">
    <location>
        <position position="99"/>
    </location>
</feature>
<feature type="transmembrane region" description="Helical" evidence="1">
    <location>
        <begin position="35"/>
        <end position="59"/>
    </location>
</feature>
<comment type="caution">
    <text evidence="2">The sequence shown here is derived from an EMBL/GenBank/DDBJ whole genome shotgun (WGS) entry which is preliminary data.</text>
</comment>
<evidence type="ECO:0000256" key="1">
    <source>
        <dbReference type="SAM" id="Phobius"/>
    </source>
</evidence>
<dbReference type="SUPFAM" id="SSF103473">
    <property type="entry name" value="MFS general substrate transporter"/>
    <property type="match status" value="1"/>
</dbReference>
<dbReference type="InterPro" id="IPR036259">
    <property type="entry name" value="MFS_trans_sf"/>
</dbReference>
<dbReference type="Proteomes" id="UP000789396">
    <property type="component" value="Unassembled WGS sequence"/>
</dbReference>
<keyword evidence="3" id="KW-1185">Reference proteome</keyword>
<proteinExistence type="predicted"/>
<accession>A0A9N9IV82</accession>
<evidence type="ECO:0000313" key="2">
    <source>
        <dbReference type="EMBL" id="CAG8751581.1"/>
    </source>
</evidence>
<name>A0A9N9IV82_9GLOM</name>
<dbReference type="EMBL" id="CAJVPZ010036556">
    <property type="protein sequence ID" value="CAG8751581.1"/>
    <property type="molecule type" value="Genomic_DNA"/>
</dbReference>
<evidence type="ECO:0000313" key="3">
    <source>
        <dbReference type="Proteomes" id="UP000789396"/>
    </source>
</evidence>
<protein>
    <submittedName>
        <fullName evidence="2">9149_t:CDS:1</fullName>
    </submittedName>
</protein>
<keyword evidence="1" id="KW-0812">Transmembrane</keyword>
<keyword evidence="1" id="KW-1133">Transmembrane helix</keyword>
<sequence>IDTELTDVTVVNESSECIVDIVTNDPKRLSSRKKWVILLIATFSGMLAPMTNTILYPALKKLREEFNTSEIAANSLSNVYILNIVCTLPRYNGSICWQL</sequence>
<keyword evidence="1" id="KW-0472">Membrane</keyword>
<feature type="non-terminal residue" evidence="2">
    <location>
        <position position="1"/>
    </location>
</feature>